<dbReference type="Gene3D" id="2.60.120.200">
    <property type="match status" value="1"/>
</dbReference>
<dbReference type="PROSITE" id="PS51828">
    <property type="entry name" value="PTX_2"/>
    <property type="match status" value="1"/>
</dbReference>
<comment type="similarity">
    <text evidence="8 10">Belongs to the pentraxin family.</text>
</comment>
<comment type="cofactor">
    <cofactor evidence="10">
        <name>Ca(2+)</name>
        <dbReference type="ChEBI" id="CHEBI:29108"/>
    </cofactor>
    <text evidence="10">Binds 2 calcium ions per subunit.</text>
</comment>
<evidence type="ECO:0000256" key="2">
    <source>
        <dbReference type="ARBA" id="ARBA00022486"/>
    </source>
</evidence>
<dbReference type="InterPro" id="IPR001759">
    <property type="entry name" value="PTX_dom"/>
</dbReference>
<accession>A0AAV6ZQB8</accession>
<feature type="domain" description="Pentraxin (PTX)" evidence="11">
    <location>
        <begin position="2"/>
        <end position="202"/>
    </location>
</feature>
<dbReference type="EMBL" id="WNYA01000150">
    <property type="protein sequence ID" value="KAG8549662.1"/>
    <property type="molecule type" value="Genomic_DNA"/>
</dbReference>
<dbReference type="PROSITE" id="PS00289">
    <property type="entry name" value="PTX_1"/>
    <property type="match status" value="1"/>
</dbReference>
<dbReference type="AlphaFoldDB" id="A0AAV6ZQB8"/>
<dbReference type="PRINTS" id="PR00895">
    <property type="entry name" value="PENTAXIN"/>
</dbReference>
<evidence type="ECO:0000313" key="12">
    <source>
        <dbReference type="EMBL" id="KAG8549662.1"/>
    </source>
</evidence>
<keyword evidence="3" id="KW-0964">Secreted</keyword>
<evidence type="ECO:0000256" key="10">
    <source>
        <dbReference type="RuleBase" id="RU362112"/>
    </source>
</evidence>
<dbReference type="Pfam" id="PF00354">
    <property type="entry name" value="Pentaxin"/>
    <property type="match status" value="1"/>
</dbReference>
<dbReference type="GO" id="GO:0006953">
    <property type="term" value="P:acute-phase response"/>
    <property type="evidence" value="ECO:0007669"/>
    <property type="project" value="UniProtKB-KW"/>
</dbReference>
<comment type="subcellular location">
    <subcellularLocation>
        <location evidence="1 10">Secreted</location>
    </subcellularLocation>
</comment>
<dbReference type="InterPro" id="IPR030476">
    <property type="entry name" value="Pentaxin_CS"/>
</dbReference>
<dbReference type="CDD" id="cd00152">
    <property type="entry name" value="PTX"/>
    <property type="match status" value="1"/>
</dbReference>
<evidence type="ECO:0000256" key="1">
    <source>
        <dbReference type="ARBA" id="ARBA00004613"/>
    </source>
</evidence>
<dbReference type="InterPro" id="IPR013320">
    <property type="entry name" value="ConA-like_dom_sf"/>
</dbReference>
<evidence type="ECO:0000256" key="4">
    <source>
        <dbReference type="ARBA" id="ARBA00022723"/>
    </source>
</evidence>
<sequence length="213" mass="24171">MEKKVFLFPKETATAHVVLKPTLKTPLQKLSVCLRSYTDLSRGHSLFSLAMSEPKKSNAFVIMVSPPQSCSVYVNNKQNTIKTDPEVVEWKHTCVTWDSETGLIQLWVNGKLYPRTVSSKGFSIDTKVSIILGQEQDQFGGGFVKSQSLVGELSDIHMWDYVLSPGDIQKVMTNDYNGNVINWRALNYEIKGDVLIQPKLQCKQWQFTQYTQC</sequence>
<proteinExistence type="inferred from homology"/>
<evidence type="ECO:0000256" key="5">
    <source>
        <dbReference type="ARBA" id="ARBA00022729"/>
    </source>
</evidence>
<comment type="subunit">
    <text evidence="10">Homopentamer. Pentaxin (or pentraxin) have a discoid arrangement of 5 non-covalently bound subunits.</text>
</comment>
<evidence type="ECO:0000256" key="7">
    <source>
        <dbReference type="ARBA" id="ARBA00023157"/>
    </source>
</evidence>
<dbReference type="PANTHER" id="PTHR45869">
    <property type="entry name" value="C-REACTIVE PROTEIN-RELATED"/>
    <property type="match status" value="1"/>
</dbReference>
<keyword evidence="7" id="KW-1015">Disulfide bond</keyword>
<organism evidence="12 13">
    <name type="scientific">Engystomops pustulosus</name>
    <name type="common">Tungara frog</name>
    <name type="synonym">Physalaemus pustulosus</name>
    <dbReference type="NCBI Taxonomy" id="76066"/>
    <lineage>
        <taxon>Eukaryota</taxon>
        <taxon>Metazoa</taxon>
        <taxon>Chordata</taxon>
        <taxon>Craniata</taxon>
        <taxon>Vertebrata</taxon>
        <taxon>Euteleostomi</taxon>
        <taxon>Amphibia</taxon>
        <taxon>Batrachia</taxon>
        <taxon>Anura</taxon>
        <taxon>Neobatrachia</taxon>
        <taxon>Hyloidea</taxon>
        <taxon>Leptodactylidae</taxon>
        <taxon>Leiuperinae</taxon>
        <taxon>Engystomops</taxon>
    </lineage>
</organism>
<keyword evidence="6 10" id="KW-0106">Calcium</keyword>
<dbReference type="PANTHER" id="PTHR45869:SF7">
    <property type="entry name" value="C-REACTIVE PROTEIN"/>
    <property type="match status" value="1"/>
</dbReference>
<evidence type="ECO:0000256" key="9">
    <source>
        <dbReference type="PROSITE-ProRule" id="PRU01172"/>
    </source>
</evidence>
<evidence type="ECO:0000313" key="13">
    <source>
        <dbReference type="Proteomes" id="UP000824782"/>
    </source>
</evidence>
<keyword evidence="4 10" id="KW-0479">Metal-binding</keyword>
<comment type="caution">
    <text evidence="9">Lacks conserved residue(s) required for the propagation of feature annotation.</text>
</comment>
<dbReference type="InterPro" id="IPR051005">
    <property type="entry name" value="Pentraxin_domain"/>
</dbReference>
<gene>
    <name evidence="12" type="ORF">GDO81_020217</name>
</gene>
<dbReference type="FunFam" id="2.60.120.200:FF:000070">
    <property type="entry name" value="Serum amyloid P-component"/>
    <property type="match status" value="1"/>
</dbReference>
<dbReference type="SUPFAM" id="SSF49899">
    <property type="entry name" value="Concanavalin A-like lectins/glucanases"/>
    <property type="match status" value="1"/>
</dbReference>
<name>A0AAV6ZQB8_ENGPU</name>
<protein>
    <recommendedName>
        <fullName evidence="10">Pentraxin family member</fullName>
    </recommendedName>
</protein>
<comment type="caution">
    <text evidence="12">The sequence shown here is derived from an EMBL/GenBank/DDBJ whole genome shotgun (WGS) entry which is preliminary data.</text>
</comment>
<evidence type="ECO:0000259" key="11">
    <source>
        <dbReference type="PROSITE" id="PS51828"/>
    </source>
</evidence>
<reference evidence="12" key="1">
    <citation type="thesis" date="2020" institute="ProQuest LLC" country="789 East Eisenhower Parkway, Ann Arbor, MI, USA">
        <title>Comparative Genomics and Chromosome Evolution.</title>
        <authorList>
            <person name="Mudd A.B."/>
        </authorList>
    </citation>
    <scope>NUCLEOTIDE SEQUENCE</scope>
    <source>
        <strain evidence="12">237g6f4</strain>
        <tissue evidence="12">Blood</tissue>
    </source>
</reference>
<evidence type="ECO:0000256" key="3">
    <source>
        <dbReference type="ARBA" id="ARBA00022525"/>
    </source>
</evidence>
<evidence type="ECO:0000256" key="8">
    <source>
        <dbReference type="ARBA" id="ARBA00038102"/>
    </source>
</evidence>
<dbReference type="GO" id="GO:0005576">
    <property type="term" value="C:extracellular region"/>
    <property type="evidence" value="ECO:0007669"/>
    <property type="project" value="UniProtKB-SubCell"/>
</dbReference>
<evidence type="ECO:0000256" key="6">
    <source>
        <dbReference type="ARBA" id="ARBA00022837"/>
    </source>
</evidence>
<dbReference type="GO" id="GO:0046872">
    <property type="term" value="F:metal ion binding"/>
    <property type="evidence" value="ECO:0007669"/>
    <property type="project" value="UniProtKB-KW"/>
</dbReference>
<keyword evidence="2" id="KW-0011">Acute phase</keyword>
<keyword evidence="13" id="KW-1185">Reference proteome</keyword>
<dbReference type="SMART" id="SM00159">
    <property type="entry name" value="PTX"/>
    <property type="match status" value="1"/>
</dbReference>
<keyword evidence="5" id="KW-0732">Signal</keyword>
<dbReference type="Proteomes" id="UP000824782">
    <property type="component" value="Unassembled WGS sequence"/>
</dbReference>